<dbReference type="PROSITE" id="PS51257">
    <property type="entry name" value="PROKAR_LIPOPROTEIN"/>
    <property type="match status" value="1"/>
</dbReference>
<dbReference type="FunFam" id="3.90.76.10:FF:000001">
    <property type="entry name" value="Oligopeptide ABC transporter substrate-binding protein"/>
    <property type="match status" value="1"/>
</dbReference>
<comment type="caution">
    <text evidence="7">The sequence shown here is derived from an EMBL/GenBank/DDBJ whole genome shotgun (WGS) entry which is preliminary data.</text>
</comment>
<evidence type="ECO:0000256" key="3">
    <source>
        <dbReference type="ARBA" id="ARBA00022448"/>
    </source>
</evidence>
<evidence type="ECO:0000313" key="8">
    <source>
        <dbReference type="Proteomes" id="UP000014155"/>
    </source>
</evidence>
<name>S0FJP5_RUMCE</name>
<evidence type="ECO:0000256" key="1">
    <source>
        <dbReference type="ARBA" id="ARBA00004196"/>
    </source>
</evidence>
<dbReference type="Gene3D" id="3.90.76.10">
    <property type="entry name" value="Dipeptide-binding Protein, Domain 1"/>
    <property type="match status" value="1"/>
</dbReference>
<dbReference type="GO" id="GO:0042597">
    <property type="term" value="C:periplasmic space"/>
    <property type="evidence" value="ECO:0007669"/>
    <property type="project" value="UniProtKB-ARBA"/>
</dbReference>
<dbReference type="PATRIC" id="fig|1195236.3.peg.2015"/>
<dbReference type="GO" id="GO:0015833">
    <property type="term" value="P:peptide transport"/>
    <property type="evidence" value="ECO:0007669"/>
    <property type="project" value="TreeGrafter"/>
</dbReference>
<dbReference type="Proteomes" id="UP000014155">
    <property type="component" value="Unassembled WGS sequence"/>
</dbReference>
<dbReference type="SUPFAM" id="SSF53850">
    <property type="entry name" value="Periplasmic binding protein-like II"/>
    <property type="match status" value="1"/>
</dbReference>
<evidence type="ECO:0000256" key="5">
    <source>
        <dbReference type="SAM" id="SignalP"/>
    </source>
</evidence>
<dbReference type="InterPro" id="IPR030678">
    <property type="entry name" value="Peptide/Ni-bd"/>
</dbReference>
<dbReference type="Gene3D" id="3.40.190.10">
    <property type="entry name" value="Periplasmic binding protein-like II"/>
    <property type="match status" value="1"/>
</dbReference>
<evidence type="ECO:0000256" key="4">
    <source>
        <dbReference type="ARBA" id="ARBA00022729"/>
    </source>
</evidence>
<dbReference type="EMBL" id="AORV01000028">
    <property type="protein sequence ID" value="EMS72365.1"/>
    <property type="molecule type" value="Genomic_DNA"/>
</dbReference>
<dbReference type="GO" id="GO:1904680">
    <property type="term" value="F:peptide transmembrane transporter activity"/>
    <property type="evidence" value="ECO:0007669"/>
    <property type="project" value="TreeGrafter"/>
</dbReference>
<dbReference type="InterPro" id="IPR000914">
    <property type="entry name" value="SBP_5_dom"/>
</dbReference>
<dbReference type="InterPro" id="IPR039424">
    <property type="entry name" value="SBP_5"/>
</dbReference>
<dbReference type="STRING" id="1195236.CTER_1685"/>
<protein>
    <submittedName>
        <fullName evidence="7">ABC-type oligopeptide transport system, periplasmic component</fullName>
    </submittedName>
</protein>
<keyword evidence="4 5" id="KW-0732">Signal</keyword>
<dbReference type="PANTHER" id="PTHR30290">
    <property type="entry name" value="PERIPLASMIC BINDING COMPONENT OF ABC TRANSPORTER"/>
    <property type="match status" value="1"/>
</dbReference>
<dbReference type="eggNOG" id="COG4166">
    <property type="taxonomic scope" value="Bacteria"/>
</dbReference>
<feature type="signal peptide" evidence="5">
    <location>
        <begin position="1"/>
        <end position="21"/>
    </location>
</feature>
<evidence type="ECO:0000259" key="6">
    <source>
        <dbReference type="Pfam" id="PF00496"/>
    </source>
</evidence>
<dbReference type="Gene3D" id="3.10.105.10">
    <property type="entry name" value="Dipeptide-binding Protein, Domain 3"/>
    <property type="match status" value="1"/>
</dbReference>
<evidence type="ECO:0000313" key="7">
    <source>
        <dbReference type="EMBL" id="EMS72365.1"/>
    </source>
</evidence>
<dbReference type="PIRSF" id="PIRSF002741">
    <property type="entry name" value="MppA"/>
    <property type="match status" value="1"/>
</dbReference>
<reference evidence="7 8" key="1">
    <citation type="journal article" date="2013" name="Genome Announc.">
        <title>Draft Genome Sequence of the Cellulolytic, Mesophilic, Anaerobic Bacterium Clostridium termitidis Strain CT1112 (DSM 5398).</title>
        <authorList>
            <person name="Lal S."/>
            <person name="Ramachandran U."/>
            <person name="Zhang X."/>
            <person name="Munir R."/>
            <person name="Sparling R."/>
            <person name="Levin D.B."/>
        </authorList>
    </citation>
    <scope>NUCLEOTIDE SEQUENCE [LARGE SCALE GENOMIC DNA]</scope>
    <source>
        <strain evidence="7 8">CT1112</strain>
    </source>
</reference>
<dbReference type="Pfam" id="PF00496">
    <property type="entry name" value="SBP_bac_5"/>
    <property type="match status" value="1"/>
</dbReference>
<dbReference type="GO" id="GO:0043190">
    <property type="term" value="C:ATP-binding cassette (ABC) transporter complex"/>
    <property type="evidence" value="ECO:0007669"/>
    <property type="project" value="InterPro"/>
</dbReference>
<sequence length="547" mass="60125">MKKRLLATIITLSIVLSVVLAGCGQNSASSGSGNTINLAFTGDPESFDSSKVAESAANTVIQETQEGLVRLGDKKIEPAGATKWEVSSDGLTWTFHLRDYTYSDGVKVKAQDFVYAVRRMFDPATACPSAGIFYCIKGGEDFLNGKGSVEDIGVKATDDNTLEITLKTPTPYFEQLANFVSILPLRQDVIEKAGVTYGTDPKAMVFSGPFVVDSWIRGSKIILKKNEKYWDAANVKLNEAVISIVPEQATQEQLFDSKGLDIIQDVKAEYVDKLKTKIDAGDITSLVGYYPSCSYVAFNNKDKDKIFTNAKIRKAFSLAIDREAYSQNVIKKDVPAYGFLPFGLNNGEKIYREAVEEPLKSMSGEDPKKLFEEGVAELGLNTSTPITVTFLQRTAASNNKTISEYLQDQWQKKLGVIVKIDTAADGATFNKSIQKGEYQVAVTGWGGDYNDPMTFMELFLTGSPNNSAFFDNERYNELVNAGAVDSNADKRLDMFREAEKILVADNAGIAPLTYNVKTTYMQSYVKGILVQAGGPAWELKNAYIEKK</sequence>
<organism evidence="7 8">
    <name type="scientific">Ruminiclostridium cellobioparum subsp. termitidis CT1112</name>
    <dbReference type="NCBI Taxonomy" id="1195236"/>
    <lineage>
        <taxon>Bacteria</taxon>
        <taxon>Bacillati</taxon>
        <taxon>Bacillota</taxon>
        <taxon>Clostridia</taxon>
        <taxon>Eubacteriales</taxon>
        <taxon>Oscillospiraceae</taxon>
        <taxon>Ruminiclostridium</taxon>
    </lineage>
</organism>
<comment type="subcellular location">
    <subcellularLocation>
        <location evidence="1">Cell envelope</location>
    </subcellularLocation>
</comment>
<dbReference type="GO" id="GO:0030313">
    <property type="term" value="C:cell envelope"/>
    <property type="evidence" value="ECO:0007669"/>
    <property type="project" value="UniProtKB-SubCell"/>
</dbReference>
<feature type="domain" description="Solute-binding protein family 5" evidence="6">
    <location>
        <begin position="75"/>
        <end position="466"/>
    </location>
</feature>
<comment type="similarity">
    <text evidence="2">Belongs to the bacterial solute-binding protein 5 family.</text>
</comment>
<dbReference type="RefSeq" id="WP_004625360.1">
    <property type="nucleotide sequence ID" value="NZ_AORV01000028.1"/>
</dbReference>
<dbReference type="AlphaFoldDB" id="S0FJP5"/>
<keyword evidence="3" id="KW-0813">Transport</keyword>
<keyword evidence="8" id="KW-1185">Reference proteome</keyword>
<accession>S0FJP5</accession>
<evidence type="ECO:0000256" key="2">
    <source>
        <dbReference type="ARBA" id="ARBA00005695"/>
    </source>
</evidence>
<proteinExistence type="inferred from homology"/>
<dbReference type="PANTHER" id="PTHR30290:SF10">
    <property type="entry name" value="PERIPLASMIC OLIGOPEPTIDE-BINDING PROTEIN-RELATED"/>
    <property type="match status" value="1"/>
</dbReference>
<gene>
    <name evidence="7" type="ORF">CTER_1685</name>
</gene>
<feature type="chain" id="PRO_5004486463" evidence="5">
    <location>
        <begin position="22"/>
        <end position="547"/>
    </location>
</feature>
<dbReference type="CDD" id="cd08504">
    <property type="entry name" value="PBP2_OppA"/>
    <property type="match status" value="1"/>
</dbReference>